<dbReference type="InterPro" id="IPR029058">
    <property type="entry name" value="AB_hydrolase_fold"/>
</dbReference>
<dbReference type="AlphaFoldDB" id="A0A8K0CIB0"/>
<evidence type="ECO:0000313" key="12">
    <source>
        <dbReference type="Proteomes" id="UP000801492"/>
    </source>
</evidence>
<comment type="caution">
    <text evidence="11">The sequence shown here is derived from an EMBL/GenBank/DDBJ whole genome shotgun (WGS) entry which is preliminary data.</text>
</comment>
<dbReference type="FunFam" id="3.40.50.1820:FF:000057">
    <property type="entry name" value="Lipase"/>
    <property type="match status" value="1"/>
</dbReference>
<sequence>MFKFCVLINWNIVWVTCFFFAQKSIVHAGINEGALSTVDYIRRDGYPLEIYSNITTEDGYLLDIHRIPHGKSQKKRRSQNPVLLVHGLFRSSQDWVFMGAERGLAYLLADRGYDVWLMNVRGSVYSKKHLTMNPDLDPKFWAFSWHEVGLYDLPTAFELIRNVTKRERFCYIGVSEGTTYLYVLTSLKPEYNRNITIAIDLGPIVHLIPTNNTLVKYGSVTEPLWTPLMRFFGLHEGSKIVRILQFLQNLLCTREGIFRILCDIGIFLATGGLNPAYLNKALIPVILEIGGSGSLLEVQHFAQNVNDADFRQFDFGREINLKKYGSVKPPSYNLTKVTSPHAIFYSDGDLIATTADAETLCARIPNCVYKHKIPSRNFSHFDFVLAENVLSLVYEKVFYLLDKYDDLSNK</sequence>
<feature type="domain" description="Partial AB-hydrolase lipase" evidence="10">
    <location>
        <begin position="38"/>
        <end position="98"/>
    </location>
</feature>
<proteinExistence type="inferred from homology"/>
<dbReference type="EMBL" id="VTPC01090042">
    <property type="protein sequence ID" value="KAF2885018.1"/>
    <property type="molecule type" value="Genomic_DNA"/>
</dbReference>
<keyword evidence="5" id="KW-0443">Lipid metabolism</keyword>
<dbReference type="Pfam" id="PF04083">
    <property type="entry name" value="Abhydro_lipase"/>
    <property type="match status" value="1"/>
</dbReference>
<feature type="active site" description="Charge relay system" evidence="8">
    <location>
        <position position="380"/>
    </location>
</feature>
<dbReference type="OrthoDB" id="9974421at2759"/>
<evidence type="ECO:0000256" key="1">
    <source>
        <dbReference type="ARBA" id="ARBA00010701"/>
    </source>
</evidence>
<evidence type="ECO:0000256" key="2">
    <source>
        <dbReference type="ARBA" id="ARBA00022729"/>
    </source>
</evidence>
<evidence type="ECO:0000256" key="5">
    <source>
        <dbReference type="ARBA" id="ARBA00023098"/>
    </source>
</evidence>
<evidence type="ECO:0000256" key="4">
    <source>
        <dbReference type="ARBA" id="ARBA00022963"/>
    </source>
</evidence>
<evidence type="ECO:0000256" key="3">
    <source>
        <dbReference type="ARBA" id="ARBA00022801"/>
    </source>
</evidence>
<evidence type="ECO:0000259" key="10">
    <source>
        <dbReference type="Pfam" id="PF04083"/>
    </source>
</evidence>
<organism evidence="11 12">
    <name type="scientific">Ignelater luminosus</name>
    <name type="common">Cucubano</name>
    <name type="synonym">Pyrophorus luminosus</name>
    <dbReference type="NCBI Taxonomy" id="2038154"/>
    <lineage>
        <taxon>Eukaryota</taxon>
        <taxon>Metazoa</taxon>
        <taxon>Ecdysozoa</taxon>
        <taxon>Arthropoda</taxon>
        <taxon>Hexapoda</taxon>
        <taxon>Insecta</taxon>
        <taxon>Pterygota</taxon>
        <taxon>Neoptera</taxon>
        <taxon>Endopterygota</taxon>
        <taxon>Coleoptera</taxon>
        <taxon>Polyphaga</taxon>
        <taxon>Elateriformia</taxon>
        <taxon>Elateroidea</taxon>
        <taxon>Elateridae</taxon>
        <taxon>Agrypninae</taxon>
        <taxon>Pyrophorini</taxon>
        <taxon>Ignelater</taxon>
    </lineage>
</organism>
<keyword evidence="2 9" id="KW-0732">Signal</keyword>
<dbReference type="PANTHER" id="PTHR11005">
    <property type="entry name" value="LYSOSOMAL ACID LIPASE-RELATED"/>
    <property type="match status" value="1"/>
</dbReference>
<feature type="chain" id="PRO_5035425653" description="Lipase" evidence="9">
    <location>
        <begin position="29"/>
        <end position="410"/>
    </location>
</feature>
<keyword evidence="12" id="KW-1185">Reference proteome</keyword>
<dbReference type="InterPro" id="IPR006693">
    <property type="entry name" value="AB_hydrolase_lipase"/>
</dbReference>
<evidence type="ECO:0000256" key="6">
    <source>
        <dbReference type="ARBA" id="ARBA00023180"/>
    </source>
</evidence>
<evidence type="ECO:0000256" key="9">
    <source>
        <dbReference type="SAM" id="SignalP"/>
    </source>
</evidence>
<evidence type="ECO:0000313" key="11">
    <source>
        <dbReference type="EMBL" id="KAF2885018.1"/>
    </source>
</evidence>
<dbReference type="Gene3D" id="3.40.50.1820">
    <property type="entry name" value="alpha/beta hydrolase"/>
    <property type="match status" value="1"/>
</dbReference>
<feature type="active site" description="Charge relay system" evidence="8">
    <location>
        <position position="349"/>
    </location>
</feature>
<evidence type="ECO:0000256" key="8">
    <source>
        <dbReference type="PIRSR" id="PIRSR000862-1"/>
    </source>
</evidence>
<dbReference type="GO" id="GO:0016788">
    <property type="term" value="F:hydrolase activity, acting on ester bonds"/>
    <property type="evidence" value="ECO:0007669"/>
    <property type="project" value="InterPro"/>
</dbReference>
<dbReference type="PIRSF" id="PIRSF000862">
    <property type="entry name" value="Steryl_ester_lip"/>
    <property type="match status" value="1"/>
</dbReference>
<comment type="similarity">
    <text evidence="1 7">Belongs to the AB hydrolase superfamily. Lipase family.</text>
</comment>
<feature type="signal peptide" evidence="9">
    <location>
        <begin position="1"/>
        <end position="28"/>
    </location>
</feature>
<name>A0A8K0CIB0_IGNLU</name>
<gene>
    <name evidence="11" type="ORF">ILUMI_21134</name>
</gene>
<evidence type="ECO:0000256" key="7">
    <source>
        <dbReference type="PIRNR" id="PIRNR000862"/>
    </source>
</evidence>
<keyword evidence="3 7" id="KW-0378">Hydrolase</keyword>
<keyword evidence="4 7" id="KW-0442">Lipid degradation</keyword>
<dbReference type="InterPro" id="IPR025483">
    <property type="entry name" value="Lipase_euk"/>
</dbReference>
<feature type="active site" description="Nucleophile" evidence="8">
    <location>
        <position position="175"/>
    </location>
</feature>
<keyword evidence="6" id="KW-0325">Glycoprotein</keyword>
<dbReference type="Proteomes" id="UP000801492">
    <property type="component" value="Unassembled WGS sequence"/>
</dbReference>
<accession>A0A8K0CIB0</accession>
<protein>
    <recommendedName>
        <fullName evidence="7">Lipase</fullName>
    </recommendedName>
</protein>
<dbReference type="GO" id="GO:0016042">
    <property type="term" value="P:lipid catabolic process"/>
    <property type="evidence" value="ECO:0007669"/>
    <property type="project" value="UniProtKB-KW"/>
</dbReference>
<dbReference type="SUPFAM" id="SSF53474">
    <property type="entry name" value="alpha/beta-Hydrolases"/>
    <property type="match status" value="1"/>
</dbReference>
<reference evidence="11" key="1">
    <citation type="submission" date="2019-08" db="EMBL/GenBank/DDBJ databases">
        <title>The genome of the North American firefly Photinus pyralis.</title>
        <authorList>
            <consortium name="Photinus pyralis genome working group"/>
            <person name="Fallon T.R."/>
            <person name="Sander Lower S.E."/>
            <person name="Weng J.-K."/>
        </authorList>
    </citation>
    <scope>NUCLEOTIDE SEQUENCE</scope>
    <source>
        <strain evidence="11">TRF0915ILg1</strain>
        <tissue evidence="11">Whole body</tissue>
    </source>
</reference>